<comment type="similarity">
    <text evidence="7">Belongs to the TonB-dependent receptor family.</text>
</comment>
<evidence type="ECO:0000313" key="12">
    <source>
        <dbReference type="EMBL" id="RYJ36603.1"/>
    </source>
</evidence>
<dbReference type="InterPro" id="IPR037066">
    <property type="entry name" value="Plug_dom_sf"/>
</dbReference>
<organism evidence="12 13">
    <name type="scientific">Flavobacterium anhuiense</name>
    <dbReference type="NCBI Taxonomy" id="459526"/>
    <lineage>
        <taxon>Bacteria</taxon>
        <taxon>Pseudomonadati</taxon>
        <taxon>Bacteroidota</taxon>
        <taxon>Flavobacteriia</taxon>
        <taxon>Flavobacteriales</taxon>
        <taxon>Flavobacteriaceae</taxon>
        <taxon>Flavobacterium</taxon>
    </lineage>
</organism>
<dbReference type="Gene3D" id="2.40.170.20">
    <property type="entry name" value="TonB-dependent receptor, beta-barrel domain"/>
    <property type="match status" value="1"/>
</dbReference>
<keyword evidence="12" id="KW-0675">Receptor</keyword>
<proteinExistence type="inferred from homology"/>
<dbReference type="PROSITE" id="PS52016">
    <property type="entry name" value="TONB_DEPENDENT_REC_3"/>
    <property type="match status" value="1"/>
</dbReference>
<accession>A0A444VT04</accession>
<dbReference type="GO" id="GO:0009279">
    <property type="term" value="C:cell outer membrane"/>
    <property type="evidence" value="ECO:0007669"/>
    <property type="project" value="UniProtKB-SubCell"/>
</dbReference>
<evidence type="ECO:0000256" key="3">
    <source>
        <dbReference type="ARBA" id="ARBA00022452"/>
    </source>
</evidence>
<dbReference type="InterPro" id="IPR041700">
    <property type="entry name" value="OMP_b-brl_3"/>
</dbReference>
<evidence type="ECO:0000256" key="6">
    <source>
        <dbReference type="ARBA" id="ARBA00023237"/>
    </source>
</evidence>
<dbReference type="InterPro" id="IPR036942">
    <property type="entry name" value="Beta-barrel_TonB_sf"/>
</dbReference>
<feature type="domain" description="Outer membrane protein beta-barrel" evidence="11">
    <location>
        <begin position="396"/>
        <end position="808"/>
    </location>
</feature>
<dbReference type="Pfam" id="PF13715">
    <property type="entry name" value="CarbopepD_reg_2"/>
    <property type="match status" value="1"/>
</dbReference>
<reference evidence="12 13" key="1">
    <citation type="submission" date="2014-12" db="EMBL/GenBank/DDBJ databases">
        <title>Genome sequence of Flavobacterium anhuiense RCM74.</title>
        <authorList>
            <person name="Kim J.F."/>
            <person name="Song J.Y."/>
            <person name="Kwak M.-J."/>
            <person name="Lee S.-W."/>
        </authorList>
    </citation>
    <scope>NUCLEOTIDE SEQUENCE [LARGE SCALE GENOMIC DNA]</scope>
    <source>
        <strain evidence="12 13">RCM74</strain>
    </source>
</reference>
<evidence type="ECO:0000256" key="2">
    <source>
        <dbReference type="ARBA" id="ARBA00022448"/>
    </source>
</evidence>
<evidence type="ECO:0000259" key="10">
    <source>
        <dbReference type="Pfam" id="PF07715"/>
    </source>
</evidence>
<dbReference type="Pfam" id="PF14905">
    <property type="entry name" value="OMP_b-brl_3"/>
    <property type="match status" value="1"/>
</dbReference>
<evidence type="ECO:0000256" key="9">
    <source>
        <dbReference type="SAM" id="SignalP"/>
    </source>
</evidence>
<feature type="domain" description="TonB-dependent receptor plug" evidence="10">
    <location>
        <begin position="170"/>
        <end position="245"/>
    </location>
</feature>
<evidence type="ECO:0000256" key="8">
    <source>
        <dbReference type="SAM" id="MobiDB-lite"/>
    </source>
</evidence>
<dbReference type="InterPro" id="IPR008969">
    <property type="entry name" value="CarboxyPept-like_regulatory"/>
</dbReference>
<dbReference type="SUPFAM" id="SSF56935">
    <property type="entry name" value="Porins"/>
    <property type="match status" value="1"/>
</dbReference>
<dbReference type="Gene3D" id="2.170.130.10">
    <property type="entry name" value="TonB-dependent receptor, plug domain"/>
    <property type="match status" value="1"/>
</dbReference>
<evidence type="ECO:0000259" key="11">
    <source>
        <dbReference type="Pfam" id="PF14905"/>
    </source>
</evidence>
<keyword evidence="6 7" id="KW-0998">Cell outer membrane</keyword>
<dbReference type="InterPro" id="IPR039426">
    <property type="entry name" value="TonB-dep_rcpt-like"/>
</dbReference>
<dbReference type="Pfam" id="PF07715">
    <property type="entry name" value="Plug"/>
    <property type="match status" value="1"/>
</dbReference>
<evidence type="ECO:0000256" key="7">
    <source>
        <dbReference type="PROSITE-ProRule" id="PRU01360"/>
    </source>
</evidence>
<dbReference type="EMBL" id="JUIV01000027">
    <property type="protein sequence ID" value="RYJ36603.1"/>
    <property type="molecule type" value="Genomic_DNA"/>
</dbReference>
<feature type="region of interest" description="Disordered" evidence="8">
    <location>
        <begin position="1"/>
        <end position="22"/>
    </location>
</feature>
<dbReference type="Proteomes" id="UP000290433">
    <property type="component" value="Unassembled WGS sequence"/>
</dbReference>
<evidence type="ECO:0000256" key="5">
    <source>
        <dbReference type="ARBA" id="ARBA00023136"/>
    </source>
</evidence>
<keyword evidence="9" id="KW-0732">Signal</keyword>
<keyword evidence="3 7" id="KW-1134">Transmembrane beta strand</keyword>
<dbReference type="PANTHER" id="PTHR40980">
    <property type="entry name" value="PLUG DOMAIN-CONTAINING PROTEIN"/>
    <property type="match status" value="1"/>
</dbReference>
<dbReference type="Gene3D" id="2.60.40.1120">
    <property type="entry name" value="Carboxypeptidase-like, regulatory domain"/>
    <property type="match status" value="1"/>
</dbReference>
<comment type="caution">
    <text evidence="12">The sequence shown here is derived from an EMBL/GenBank/DDBJ whole genome shotgun (WGS) entry which is preliminary data.</text>
</comment>
<sequence length="835" mass="94195">MKSGKNKKKEKLTKRNHHQSNQKIISKKIMKLKFFLFALLGIIATAQAQNTGSVSGKITEKSNNAPISYATVSLKENGKVVSGVNTDDNGDFSFKNIALKSYTIEIQYIGFRKYIGSVLLSENKKSATVNVALEEEATQLKGVNIVAERSTIEQKIDRKVVNVGKDLTTAGASASDIMNNIPSVNVDQDGKLSLRGNDNVRVLIDGRPTNIDPAQLLKQIPSTSIKKIELITNPSAKYNPEGMSGIINIILHKNANTGFNGSYSGGITFGETAKYNQSLDLNYKTGKVNFFGNVGQNFGKYHNKGFIQRFDQDITQNIDVLNDNDSYLYKIGMDYLIDDHNTLSIYTNQNKSTGKGYVDTDIDYNNVTGSDISNIFQKSRYWGPDQVGTYNLAYKHIFKKEGHTLDFEANYSDNKETQNASFDTETTKIDNTAGNVFYEDYLKGTRKLSTINVDYVNPLNEKTTLEAGAEARITRTENDYITGNPLLPVADQTSHYTYDTDIYSAYVTFGQKFKKLSYQVGARFESYKVQANLNYGKDKFDDDYITLYPSAYLTYNITEKNTLQLSYSRRVDRPSLEQTKPIREFATPLVTSIGNPDLRPQFTNSIEVNYTKTLEKGSFTAGVFVRSINDQISRILYPDPNDASEQKQIMSYTNFDHNTAYGFEMSFNYKITKWWDIQPSIDFSSIDQSGVIYGFIPEENQIGPKNKTVTVAAFNGRMNSNFKVNKRLSFLAFGFYRGATDGLQNNSHEMYKMDIGTRYTLLDNKMNLSVRFNDVFNTMKYAFDTENPYPQAGQFKWESQTVYFGLTYNFGGGKIKNLQRKQRDDNTNKGGGGMF</sequence>
<keyword evidence="5 7" id="KW-0472">Membrane</keyword>
<protein>
    <submittedName>
        <fullName evidence="12">TonB-dependent receptor, plug</fullName>
    </submittedName>
</protein>
<keyword evidence="4 7" id="KW-0812">Transmembrane</keyword>
<evidence type="ECO:0000256" key="1">
    <source>
        <dbReference type="ARBA" id="ARBA00004571"/>
    </source>
</evidence>
<dbReference type="AlphaFoldDB" id="A0A444VT04"/>
<keyword evidence="2 7" id="KW-0813">Transport</keyword>
<dbReference type="InterPro" id="IPR012910">
    <property type="entry name" value="Plug_dom"/>
</dbReference>
<dbReference type="PANTHER" id="PTHR40980:SF4">
    <property type="entry name" value="TONB-DEPENDENT RECEPTOR-LIKE BETA-BARREL DOMAIN-CONTAINING PROTEIN"/>
    <property type="match status" value="1"/>
</dbReference>
<dbReference type="SUPFAM" id="SSF49464">
    <property type="entry name" value="Carboxypeptidase regulatory domain-like"/>
    <property type="match status" value="1"/>
</dbReference>
<comment type="subcellular location">
    <subcellularLocation>
        <location evidence="1 7">Cell outer membrane</location>
        <topology evidence="1 7">Multi-pass membrane protein</topology>
    </subcellularLocation>
</comment>
<name>A0A444VT04_9FLAO</name>
<feature type="signal peptide" evidence="9">
    <location>
        <begin position="1"/>
        <end position="48"/>
    </location>
</feature>
<evidence type="ECO:0000256" key="4">
    <source>
        <dbReference type="ARBA" id="ARBA00022692"/>
    </source>
</evidence>
<gene>
    <name evidence="12" type="ORF">NU08_4360</name>
</gene>
<evidence type="ECO:0000313" key="13">
    <source>
        <dbReference type="Proteomes" id="UP000290433"/>
    </source>
</evidence>
<feature type="chain" id="PRO_5019415813" evidence="9">
    <location>
        <begin position="49"/>
        <end position="835"/>
    </location>
</feature>